<organism evidence="1 2">
    <name type="scientific">Dioscorea alata</name>
    <name type="common">Purple yam</name>
    <dbReference type="NCBI Taxonomy" id="55571"/>
    <lineage>
        <taxon>Eukaryota</taxon>
        <taxon>Viridiplantae</taxon>
        <taxon>Streptophyta</taxon>
        <taxon>Embryophyta</taxon>
        <taxon>Tracheophyta</taxon>
        <taxon>Spermatophyta</taxon>
        <taxon>Magnoliopsida</taxon>
        <taxon>Liliopsida</taxon>
        <taxon>Dioscoreales</taxon>
        <taxon>Dioscoreaceae</taxon>
        <taxon>Dioscorea</taxon>
    </lineage>
</organism>
<protein>
    <submittedName>
        <fullName evidence="1">UBA-like protein</fullName>
    </submittedName>
</protein>
<keyword evidence="2" id="KW-1185">Reference proteome</keyword>
<sequence length="822" mass="89491">MVLGPSIDGDSRPISLRVRRAIQSIREIVGDHSEADIYQALRESDMDPNETAQKLLNQDPFLEVKRKRDKKREITDNRRHPEARKSIEPSMKWSTPQTSQGQNVQRNNYVRTGLLGISQKFRVVRDNRVSQSGSGNNTSESVQHLAPDNKKVASNDQRNAGGNMPPLAVNAPFDKVTEQAGEADARESYLPQSSEGNQRTINITTSQVESMNENNSRTNSATMLSTISLSSSCPVHVPSDSEASKTIGTIRCEAGVKCVQGHTSACLPSTSSNKPFSRRLLGKDKFSSTGFSVQFASLYKNNKPSQRHASEPITSGLVVHRTSSRSHYTSKPSQQSMGPYKATQVWRPRLGQKPVSTNGVMAVASSASSTSCVDDNSCSNDVVLTGLSEKLTQINVSGDERVIIPQHLRVPESLMNVLAFGSFAAETLSHQPLENAKLDEKSTRSLTSTQVTTRKDNSQAEQGDPVECEAGPCQSDPPSPVEEPEYSPPQNDESYNSQNIESYADIGLVESNSPLYDLPTDQQVHHSTMANFMAYDPRTDYDEAFLGTSLEDSPHDRGFVLTSEVLSSHDIGSNPLSVSTMIQQPIQQQPVTQVYPPVQISHYPNFIPYRHVLSPVYMPSMQNYSSNSAFPHPSSGNGYMLMPGAGSHLTSGGMKYAASHYKLVPSGSATGFGNYTNTAGFTISTSGTVGTAIGLDDMSRIKYKDNSIYIPNPQADLSDIWVQTQREITGLQSTPFYNVQGQAPPSYMPTHAGHASYNAPAQSPHLQFQGLYSPQAHPHHLVHPQMPPGLGGNIGVGVAAPGPQLGSYQQSQVSHLNWAPSF</sequence>
<accession>A0ACB7U7F1</accession>
<name>A0ACB7U7F1_DIOAL</name>
<proteinExistence type="predicted"/>
<evidence type="ECO:0000313" key="2">
    <source>
        <dbReference type="Proteomes" id="UP000827976"/>
    </source>
</evidence>
<gene>
    <name evidence="1" type="ORF">IHE45_18G060900</name>
</gene>
<dbReference type="Proteomes" id="UP000827976">
    <property type="component" value="Chromosome 18"/>
</dbReference>
<comment type="caution">
    <text evidence="1">The sequence shown here is derived from an EMBL/GenBank/DDBJ whole genome shotgun (WGS) entry which is preliminary data.</text>
</comment>
<reference evidence="2" key="1">
    <citation type="journal article" date="2022" name="Nat. Commun.">
        <title>Chromosome evolution and the genetic basis of agronomically important traits in greater yam.</title>
        <authorList>
            <person name="Bredeson J.V."/>
            <person name="Lyons J.B."/>
            <person name="Oniyinde I.O."/>
            <person name="Okereke N.R."/>
            <person name="Kolade O."/>
            <person name="Nnabue I."/>
            <person name="Nwadili C.O."/>
            <person name="Hribova E."/>
            <person name="Parker M."/>
            <person name="Nwogha J."/>
            <person name="Shu S."/>
            <person name="Carlson J."/>
            <person name="Kariba R."/>
            <person name="Muthemba S."/>
            <person name="Knop K."/>
            <person name="Barton G.J."/>
            <person name="Sherwood A.V."/>
            <person name="Lopez-Montes A."/>
            <person name="Asiedu R."/>
            <person name="Jamnadass R."/>
            <person name="Muchugi A."/>
            <person name="Goodstein D."/>
            <person name="Egesi C.N."/>
            <person name="Featherston J."/>
            <person name="Asfaw A."/>
            <person name="Simpson G.G."/>
            <person name="Dolezel J."/>
            <person name="Hendre P.S."/>
            <person name="Van Deynze A."/>
            <person name="Kumar P.L."/>
            <person name="Obidiegwu J.E."/>
            <person name="Bhattacharjee R."/>
            <person name="Rokhsar D.S."/>
        </authorList>
    </citation>
    <scope>NUCLEOTIDE SEQUENCE [LARGE SCALE GENOMIC DNA]</scope>
    <source>
        <strain evidence="2">cv. TDa95/00328</strain>
    </source>
</reference>
<evidence type="ECO:0000313" key="1">
    <source>
        <dbReference type="EMBL" id="KAH7656178.1"/>
    </source>
</evidence>
<dbReference type="EMBL" id="CM037028">
    <property type="protein sequence ID" value="KAH7656178.1"/>
    <property type="molecule type" value="Genomic_DNA"/>
</dbReference>